<sequence length="210" mass="23071">MSLQVALRAYAMSAVPLDSQLYCGPSLDFPSVYLPLGEEEHDFVVNVTVLVTSNFGHSVNTTVKAKVKHDETNANRQILASYVAENSRNILKKGPTGSSLIQLYKSVSSVLNQEMPAFRQNSSWQRDNNKELREIMLTTLSAVNVTSLQTALEMSEVLKDLTWRSEELSASAQTADDLEGLVDAGSGLWTSIDGLTLYLNSQNQKEGRGI</sequence>
<protein>
    <submittedName>
        <fullName evidence="2">Polycystic kidney disease 1-like 2</fullName>
    </submittedName>
</protein>
<evidence type="ECO:0000313" key="3">
    <source>
        <dbReference type="Proteomes" id="UP001295444"/>
    </source>
</evidence>
<dbReference type="Proteomes" id="UP001295444">
    <property type="component" value="Chromosome 04"/>
</dbReference>
<feature type="domain" description="REJ" evidence="1">
    <location>
        <begin position="1"/>
        <end position="210"/>
    </location>
</feature>
<name>A0AAD1W139_PELCU</name>
<dbReference type="EMBL" id="OW240915">
    <property type="protein sequence ID" value="CAH2282543.1"/>
    <property type="molecule type" value="Genomic_DNA"/>
</dbReference>
<evidence type="ECO:0000259" key="1">
    <source>
        <dbReference type="PROSITE" id="PS51111"/>
    </source>
</evidence>
<dbReference type="AlphaFoldDB" id="A0AAD1W139"/>
<keyword evidence="3" id="KW-1185">Reference proteome</keyword>
<gene>
    <name evidence="2" type="ORF">PECUL_23A060658</name>
</gene>
<organism evidence="2 3">
    <name type="scientific">Pelobates cultripes</name>
    <name type="common">Western spadefoot toad</name>
    <dbReference type="NCBI Taxonomy" id="61616"/>
    <lineage>
        <taxon>Eukaryota</taxon>
        <taxon>Metazoa</taxon>
        <taxon>Chordata</taxon>
        <taxon>Craniata</taxon>
        <taxon>Vertebrata</taxon>
        <taxon>Euteleostomi</taxon>
        <taxon>Amphibia</taxon>
        <taxon>Batrachia</taxon>
        <taxon>Anura</taxon>
        <taxon>Pelobatoidea</taxon>
        <taxon>Pelobatidae</taxon>
        <taxon>Pelobates</taxon>
    </lineage>
</organism>
<reference evidence="2" key="1">
    <citation type="submission" date="2022-03" db="EMBL/GenBank/DDBJ databases">
        <authorList>
            <person name="Alioto T."/>
            <person name="Alioto T."/>
            <person name="Gomez Garrido J."/>
        </authorList>
    </citation>
    <scope>NUCLEOTIDE SEQUENCE</scope>
</reference>
<proteinExistence type="predicted"/>
<dbReference type="InterPro" id="IPR014010">
    <property type="entry name" value="REJ_dom"/>
</dbReference>
<dbReference type="GO" id="GO:0016020">
    <property type="term" value="C:membrane"/>
    <property type="evidence" value="ECO:0007669"/>
    <property type="project" value="UniProtKB-SubCell"/>
</dbReference>
<evidence type="ECO:0000313" key="2">
    <source>
        <dbReference type="EMBL" id="CAH2282543.1"/>
    </source>
</evidence>
<dbReference type="PROSITE" id="PS51111">
    <property type="entry name" value="REJ"/>
    <property type="match status" value="1"/>
</dbReference>
<accession>A0AAD1W139</accession>